<evidence type="ECO:0000313" key="15">
    <source>
        <dbReference type="Proteomes" id="UP000078387"/>
    </source>
</evidence>
<evidence type="ECO:0000256" key="12">
    <source>
        <dbReference type="PROSITE-ProRule" id="PRU00221"/>
    </source>
</evidence>
<evidence type="ECO:0000256" key="11">
    <source>
        <dbReference type="ARBA" id="ARBA00033046"/>
    </source>
</evidence>
<keyword evidence="9" id="KW-0779">Telomere</keyword>
<evidence type="ECO:0000256" key="7">
    <source>
        <dbReference type="ARBA" id="ARBA00022737"/>
    </source>
</evidence>
<name>A0A5K1VIT3_ENTHI</name>
<dbReference type="PANTHER" id="PTHR47201">
    <property type="entry name" value="BNAC09G30780D PROTEIN"/>
    <property type="match status" value="1"/>
</dbReference>
<gene>
    <name evidence="14" type="ORF">CL6EHI_096600</name>
</gene>
<evidence type="ECO:0000256" key="8">
    <source>
        <dbReference type="ARBA" id="ARBA00022838"/>
    </source>
</evidence>
<keyword evidence="5 12" id="KW-0853">WD repeat</keyword>
<dbReference type="VEuPathDB" id="AmoebaDB:EHI7A_001330"/>
<dbReference type="GO" id="GO:0000776">
    <property type="term" value="C:kinetochore"/>
    <property type="evidence" value="ECO:0007669"/>
    <property type="project" value="UniProtKB-KW"/>
</dbReference>
<keyword evidence="10" id="KW-0137">Centromere</keyword>
<dbReference type="SUPFAM" id="SSF52047">
    <property type="entry name" value="RNI-like"/>
    <property type="match status" value="1"/>
</dbReference>
<keyword evidence="13" id="KW-0175">Coiled coil</keyword>
<dbReference type="Proteomes" id="UP000078387">
    <property type="component" value="Unassembled WGS sequence"/>
</dbReference>
<dbReference type="InterPro" id="IPR001611">
    <property type="entry name" value="Leu-rich_rpt"/>
</dbReference>
<comment type="subcellular location">
    <subcellularLocation>
        <location evidence="2">Chromosome</location>
        <location evidence="2">Centromere</location>
        <location evidence="2">Kinetochore</location>
    </subcellularLocation>
    <subcellularLocation>
        <location evidence="1">Chromosome</location>
        <location evidence="1">Telomere</location>
    </subcellularLocation>
</comment>
<dbReference type="Pfam" id="PF00400">
    <property type="entry name" value="WD40"/>
    <property type="match status" value="1"/>
</dbReference>
<dbReference type="Gene3D" id="2.130.10.10">
    <property type="entry name" value="YVTN repeat-like/Quinoprotein amine dehydrogenase"/>
    <property type="match status" value="1"/>
</dbReference>
<dbReference type="GO" id="GO:0080008">
    <property type="term" value="C:Cul4-RING E3 ubiquitin ligase complex"/>
    <property type="evidence" value="ECO:0007669"/>
    <property type="project" value="InterPro"/>
</dbReference>
<dbReference type="InterPro" id="IPR019775">
    <property type="entry name" value="WD40_repeat_CS"/>
</dbReference>
<dbReference type="AlphaFoldDB" id="A0A5K1VIT3"/>
<evidence type="ECO:0000256" key="4">
    <source>
        <dbReference type="ARBA" id="ARBA00015536"/>
    </source>
</evidence>
<dbReference type="InterPro" id="IPR015943">
    <property type="entry name" value="WD40/YVTN_repeat-like_dom_sf"/>
</dbReference>
<keyword evidence="8" id="KW-0995">Kinetochore</keyword>
<dbReference type="InterPro" id="IPR036322">
    <property type="entry name" value="WD40_repeat_dom_sf"/>
</dbReference>
<dbReference type="PROSITE" id="PS00678">
    <property type="entry name" value="WD_REPEATS_1"/>
    <property type="match status" value="1"/>
</dbReference>
<feature type="repeat" description="WD" evidence="12">
    <location>
        <begin position="406"/>
        <end position="442"/>
    </location>
</feature>
<evidence type="ECO:0000256" key="6">
    <source>
        <dbReference type="ARBA" id="ARBA00022705"/>
    </source>
</evidence>
<protein>
    <recommendedName>
        <fullName evidence="4">Leucine-rich repeat and WD repeat-containing protein 1</fullName>
    </recommendedName>
    <alternativeName>
        <fullName evidence="11">Origin recognition complex-associated protein</fullName>
    </alternativeName>
</protein>
<dbReference type="GO" id="GO:0071493">
    <property type="term" value="P:cellular response to UV-B"/>
    <property type="evidence" value="ECO:0007669"/>
    <property type="project" value="InterPro"/>
</dbReference>
<comment type="similarity">
    <text evidence="3">Belongs to the LRWD1 family.</text>
</comment>
<organism evidence="14 15">
    <name type="scientific">Entamoeba histolytica</name>
    <dbReference type="NCBI Taxonomy" id="5759"/>
    <lineage>
        <taxon>Eukaryota</taxon>
        <taxon>Amoebozoa</taxon>
        <taxon>Evosea</taxon>
        <taxon>Archamoebae</taxon>
        <taxon>Mastigamoebida</taxon>
        <taxon>Entamoebidae</taxon>
        <taxon>Entamoeba</taxon>
    </lineage>
</organism>
<evidence type="ECO:0000256" key="10">
    <source>
        <dbReference type="ARBA" id="ARBA00023328"/>
    </source>
</evidence>
<evidence type="ECO:0000313" key="14">
    <source>
        <dbReference type="EMBL" id="GAT93057.1"/>
    </source>
</evidence>
<sequence>MSKGFIRRVLIPSFQEKVNQIINQENPFQLEIHDNFFCYRGLPRNEFTTLTQLTGLTITSVGLTGIGCLTSLQLINLDLTDNDIYSFSAPQMTKLTSLTLDKNPLSSIGELPPNLIHFSLKDIDFRSLVPIFKAVTQLKNLTSLNLERFAPWRESNEEKIEELQQQFDQVSNLEDESLQGIMGERVAILIQQLMNQIDEMTNEIQGVEECDNPLFSFIIASLPKLETINGQKLDKNSVRIKQYSSYKETPVIEFNEKRQKGIQITRFDTELHCCNKWNKIEGINKPRQLDFSPVTGELVVGSLNGEVYIYNEHFPIKTITSIIRKPIYGIGWFRTHQNQSKVVIGNNEGNLFLVNTSDTTCRQLQTIEILLSLHINSNDESMVTTGNECGVTIFDTNTFNIKHKFDSIHQGAVNVARFGSIDPNLLVTSSHDKTIKAWDLRTKMNNPIQVMKGVSPFNSVGINSNDTAVVAAGKDNYVVRFDLRKGEEVRGLNMKLQKLLEDDNYTRAYFNSDNDSVIIASTKQTSLFVCDAVTGRVTTECFFDPSEIEYCDGLLSLRPHPFDPYRVYTIPFEEQDFKIKGLYECDIINSYSH</sequence>
<dbReference type="SUPFAM" id="SSF50978">
    <property type="entry name" value="WD40 repeat-like"/>
    <property type="match status" value="1"/>
</dbReference>
<accession>A0A5K1VIT3</accession>
<dbReference type="GO" id="GO:0006260">
    <property type="term" value="P:DNA replication"/>
    <property type="evidence" value="ECO:0007669"/>
    <property type="project" value="UniProtKB-KW"/>
</dbReference>
<keyword evidence="6" id="KW-0235">DNA replication</keyword>
<dbReference type="OMA" id="TARTHDQ"/>
<reference evidence="14 15" key="1">
    <citation type="submission" date="2016-05" db="EMBL/GenBank/DDBJ databases">
        <title>First whole genome sequencing of Entamoeba histolytica HM1:IMSS-clone-6.</title>
        <authorList>
            <person name="Mukherjee Avik.K."/>
            <person name="Izumyama S."/>
            <person name="Nakada-Tsukui K."/>
            <person name="Nozaki T."/>
        </authorList>
    </citation>
    <scope>NUCLEOTIDE SEQUENCE [LARGE SCALE GENOMIC DNA]</scope>
    <source>
        <strain evidence="14 15">HM1:IMSS clone 6</strain>
    </source>
</reference>
<dbReference type="InterPro" id="IPR001680">
    <property type="entry name" value="WD40_rpt"/>
</dbReference>
<evidence type="ECO:0000256" key="9">
    <source>
        <dbReference type="ARBA" id="ARBA00022895"/>
    </source>
</evidence>
<dbReference type="Gene3D" id="3.80.10.10">
    <property type="entry name" value="Ribonuclease Inhibitor"/>
    <property type="match status" value="1"/>
</dbReference>
<evidence type="ECO:0000256" key="2">
    <source>
        <dbReference type="ARBA" id="ARBA00004629"/>
    </source>
</evidence>
<keyword evidence="7" id="KW-0677">Repeat</keyword>
<dbReference type="GO" id="GO:0000781">
    <property type="term" value="C:chromosome, telomeric region"/>
    <property type="evidence" value="ECO:0007669"/>
    <property type="project" value="UniProtKB-SubCell"/>
</dbReference>
<keyword evidence="9" id="KW-0158">Chromosome</keyword>
<evidence type="ECO:0000256" key="1">
    <source>
        <dbReference type="ARBA" id="ARBA00004574"/>
    </source>
</evidence>
<dbReference type="VEuPathDB" id="AmoebaDB:EHI5A_005370"/>
<dbReference type="EMBL" id="BDEQ01000001">
    <property type="protein sequence ID" value="GAT93057.1"/>
    <property type="molecule type" value="Genomic_DNA"/>
</dbReference>
<dbReference type="InterPro" id="IPR046377">
    <property type="entry name" value="DHU1"/>
</dbReference>
<feature type="coiled-coil region" evidence="13">
    <location>
        <begin position="153"/>
        <end position="210"/>
    </location>
</feature>
<dbReference type="SMART" id="SM00320">
    <property type="entry name" value="WD40"/>
    <property type="match status" value="4"/>
</dbReference>
<dbReference type="VEuPathDB" id="AmoebaDB:KM1_003870"/>
<dbReference type="PROSITE" id="PS50082">
    <property type="entry name" value="WD_REPEATS_2"/>
    <property type="match status" value="1"/>
</dbReference>
<dbReference type="VEuPathDB" id="AmoebaDB:EHI_096600"/>
<evidence type="ECO:0000256" key="13">
    <source>
        <dbReference type="SAM" id="Coils"/>
    </source>
</evidence>
<evidence type="ECO:0000256" key="5">
    <source>
        <dbReference type="ARBA" id="ARBA00022574"/>
    </source>
</evidence>
<dbReference type="VEuPathDB" id="AmoebaDB:EHI8A_045070"/>
<dbReference type="InterPro" id="IPR032675">
    <property type="entry name" value="LRR_dom_sf"/>
</dbReference>
<comment type="caution">
    <text evidence="14">The sequence shown here is derived from an EMBL/GenBank/DDBJ whole genome shotgun (WGS) entry which is preliminary data.</text>
</comment>
<dbReference type="PROSITE" id="PS51450">
    <property type="entry name" value="LRR"/>
    <property type="match status" value="1"/>
</dbReference>
<evidence type="ECO:0000256" key="3">
    <source>
        <dbReference type="ARBA" id="ARBA00007545"/>
    </source>
</evidence>
<proteinExistence type="inferred from homology"/>
<dbReference type="PANTHER" id="PTHR47201:SF1">
    <property type="entry name" value="PROTEIN DWD HYPERSENSITIVE TO UV-B 1"/>
    <property type="match status" value="1"/>
</dbReference>